<organism evidence="1 2">
    <name type="scientific">Candida boidinii</name>
    <name type="common">Yeast</name>
    <dbReference type="NCBI Taxonomy" id="5477"/>
    <lineage>
        <taxon>Eukaryota</taxon>
        <taxon>Fungi</taxon>
        <taxon>Dikarya</taxon>
        <taxon>Ascomycota</taxon>
        <taxon>Saccharomycotina</taxon>
        <taxon>Pichiomycetes</taxon>
        <taxon>Pichiales</taxon>
        <taxon>Pichiaceae</taxon>
        <taxon>Ogataea</taxon>
        <taxon>Ogataea/Candida clade</taxon>
    </lineage>
</organism>
<comment type="caution">
    <text evidence="1">The sequence shown here is derived from an EMBL/GenBank/DDBJ whole genome shotgun (WGS) entry which is preliminary data.</text>
</comment>
<evidence type="ECO:0000313" key="2">
    <source>
        <dbReference type="Proteomes" id="UP001165101"/>
    </source>
</evidence>
<keyword evidence="2" id="KW-1185">Reference proteome</keyword>
<accession>A0ACB5TNC2</accession>
<sequence>MDLSLISNPVDDSPKDDKADDQQQQQEQPQQINSVPVPVAASAASSIPNALPQSSISPTSTVQTVTPITTRSNSQPRLSIHNLMNSDSVNKQNDVSQSVPAPQPQAQQQSAFGGNNLEIRKRSCISNLTNNDDVDIEGNKIPNAIRRVSIQSASSESNNINSNNNNNMDISPSSKPVNFENNDIDNQITNNNNDNTHPKSLHEKIKELEDIEKIEKIKSLKPKRYTVKPIWARDFIPEFSKHKNSNNEHNNNNNNESDSKKIENSMNNNSSPSTSTKNRPPINIKITTPSLTGTIPRNDFNRVITEWIWANIEAVKQDYQDIENPEQYIELELKLGNIWEKVKDKRLQLPINSETILSLEFFHQECFFKSGIPLQQFHDIKNFLSQLMESHNTSKNKQFVVENTHMIDLIASEKQRNDKPISGRVSLDIKTQRKMSSIQKQKIADLIIYLPNSLFDLRLTMALELPYELNDNAYQTFKSKVTFEREKERVSFIHSPTFTRIDLTKIRETHNNPNQPQQISKRRPEPKYELELEINTKELLNSIDSLSDDPLYFIDLVQSFLDNGRILARQLSVQI</sequence>
<protein>
    <submittedName>
        <fullName evidence="1">Unnamed protein product</fullName>
    </submittedName>
</protein>
<gene>
    <name evidence="1" type="ORF">Cboi01_000259300</name>
</gene>
<evidence type="ECO:0000313" key="1">
    <source>
        <dbReference type="EMBL" id="GME92105.1"/>
    </source>
</evidence>
<dbReference type="Proteomes" id="UP001165101">
    <property type="component" value="Unassembled WGS sequence"/>
</dbReference>
<name>A0ACB5TNC2_CANBO</name>
<dbReference type="EMBL" id="BSXV01001204">
    <property type="protein sequence ID" value="GME92105.1"/>
    <property type="molecule type" value="Genomic_DNA"/>
</dbReference>
<proteinExistence type="predicted"/>
<reference evidence="1" key="1">
    <citation type="submission" date="2023-04" db="EMBL/GenBank/DDBJ databases">
        <title>Candida boidinii NBRC 1967.</title>
        <authorList>
            <person name="Ichikawa N."/>
            <person name="Sato H."/>
            <person name="Tonouchi N."/>
        </authorList>
    </citation>
    <scope>NUCLEOTIDE SEQUENCE</scope>
    <source>
        <strain evidence="1">NBRC 1967</strain>
    </source>
</reference>